<evidence type="ECO:0000313" key="13">
    <source>
        <dbReference type="Proteomes" id="UP000830375"/>
    </source>
</evidence>
<dbReference type="Pfam" id="PF00047">
    <property type="entry name" value="ig"/>
    <property type="match status" value="3"/>
</dbReference>
<evidence type="ECO:0000256" key="9">
    <source>
        <dbReference type="ARBA" id="ARBA00038361"/>
    </source>
</evidence>
<evidence type="ECO:0000313" key="12">
    <source>
        <dbReference type="EMBL" id="KAI2665638.1"/>
    </source>
</evidence>
<dbReference type="PROSITE" id="PS50835">
    <property type="entry name" value="IG_LIKE"/>
    <property type="match status" value="4"/>
</dbReference>
<protein>
    <submittedName>
        <fullName evidence="12">Sialoadhesin</fullName>
    </submittedName>
</protein>
<keyword evidence="3" id="KW-0430">Lectin</keyword>
<keyword evidence="8" id="KW-0393">Immunoglobulin domain</keyword>
<evidence type="ECO:0000256" key="7">
    <source>
        <dbReference type="ARBA" id="ARBA00023136"/>
    </source>
</evidence>
<name>A0ABQ8MUS1_LABRO</name>
<accession>A0ABQ8MUS1</accession>
<dbReference type="PANTHER" id="PTHR12035:SF125">
    <property type="entry name" value="SIALIC ACID-BINDING IG-LIKE LECTIN 5"/>
    <property type="match status" value="1"/>
</dbReference>
<dbReference type="InterPro" id="IPR013151">
    <property type="entry name" value="Immunoglobulin_dom"/>
</dbReference>
<gene>
    <name evidence="12" type="ORF">H4Q32_021985</name>
</gene>
<reference evidence="12 13" key="1">
    <citation type="submission" date="2022-01" db="EMBL/GenBank/DDBJ databases">
        <title>A high-quality chromosome-level genome assembly of rohu carp, Labeo rohita.</title>
        <authorList>
            <person name="Arick M.A. II"/>
            <person name="Hsu C.-Y."/>
            <person name="Magbanua Z."/>
            <person name="Pechanova O."/>
            <person name="Grover C."/>
            <person name="Miller E."/>
            <person name="Thrash A."/>
            <person name="Ezzel L."/>
            <person name="Alam S."/>
            <person name="Benzie J."/>
            <person name="Hamilton M."/>
            <person name="Karsi A."/>
            <person name="Lawrence M.L."/>
            <person name="Peterson D.G."/>
        </authorList>
    </citation>
    <scope>NUCLEOTIDE SEQUENCE [LARGE SCALE GENOMIC DNA]</scope>
    <source>
        <strain evidence="13">BAU-BD-2019</strain>
        <tissue evidence="12">Blood</tissue>
    </source>
</reference>
<proteinExistence type="inferred from homology"/>
<feature type="domain" description="Ig-like" evidence="11">
    <location>
        <begin position="897"/>
        <end position="982"/>
    </location>
</feature>
<keyword evidence="7" id="KW-0472">Membrane</keyword>
<sequence length="1319" mass="149221">MSGTTFQAEVKESVCLWDTSTNRSTSDDPHLTCSLDVSATVAALQGSCVFIPCAFDINQQYEHYFNDSERECGIKKETLLEASGKSCFNLRKPISHMELISQSEHHRTAAISLPKRVEALQGSCVFICCTFDINQQYEYLLTDSAKRMWFKDGTAKVFNSSSPNTGLLKGEIFGTAAQKKCSIRFDNVSQSHNGSYYFRIEANGLLKYSYKAPTFSQVQISVLGSPPKPTVSIFKDQKKLMEVIEGSSVSLRCSTKIFCPFHPPNLKWSSSLNENITDRQYQSQTELISDLNFTVSRRHHGVTFTCTATHQLQQQITTQESRTLRVQYEILVFDSSRPNAGQVKIEISGTATQKNYTTQQRADDSQCFFRRVEALQRSCVFIPCTSESINNMNITSLMMQREHGLKKENLTLYVKASLGFSVSLIFNTSLVNVNDGNTGDVPPHGISDTSISLPQTVEALQGSCVFIPCTFDIDQQYEYLLTDSAKRMWFKDGTVKVFNSSSPNTGLLKGEIFGTATQKNCSTRFDNVSQSHNGSYYFRIEANSALKYSYIAPTFSQVQIAVLGSPPKPIVSVFKDLQEVMEGSSVSLRCSTKIFCPFHSPNLTWSSSLNENITERQYQNQTELISDLNFTVSHRHHGVTFTCTATHQLQQQITTQQSHMLRVQEAKVKSAAFEHYIPRRRKRPSALAPVPVPAAGPSWQQDQKASKAARAPPPRSRGAGQRPRSRQRQDLRGRYYCTAENKHGTQNTSVLLDVQGRYYCTAQNKHGTQNTSVLLDVHISLPQAVEALQGSCVFIPCTFDINQQYEYLLTDSAKRMWFKDGTVKVFNSSSPNTGLLKGEIFGTATQKNCSTRFDNVSQSHNGSYYFRIEGNSALKYSYIAPTFSQVQIAVLGSPPKPIVSVFKDLQEVMEGSSVSLRCSTKIFCPFHSPNLTWSSSLNENITERQYQNQTELISDLNFTVSHRHHGVTFTCTATHQLQQQITTQQSHTLRVQYWTRPDHQQDQSDTQWMILLFSSEQTRHTEHISALTGRVFCGFSINLPEIVEALQGSCVFIPCTFDIDQEYEKDLTNRAKRIWFKEGKPHNMVFDSSRPNSGLFKGQIFGTATQKNCSTRFDNVSQSHDGSYFFRLESRGQLHNKKPGYPHVEIAVIESPPKPTVSVFKDQHEVTEEMELMEGSSVSLRCSTKIFCPFHPPNLTWSSYLNESVTERQYQSKTELISDLNFTVSHYHHGVTFKCTTTHQLQQQITTHEFRMLRVQSAQICCINMSRTTQNRHVGCESRLRVSVRPHEPRASREETRVLERPPSALKHHHLYGRMNETR</sequence>
<feature type="compositionally biased region" description="Low complexity" evidence="10">
    <location>
        <begin position="685"/>
        <end position="698"/>
    </location>
</feature>
<evidence type="ECO:0000256" key="4">
    <source>
        <dbReference type="ARBA" id="ARBA00022737"/>
    </source>
</evidence>
<feature type="region of interest" description="Disordered" evidence="10">
    <location>
        <begin position="684"/>
        <end position="731"/>
    </location>
</feature>
<dbReference type="PROSITE" id="PS00290">
    <property type="entry name" value="IG_MHC"/>
    <property type="match status" value="1"/>
</dbReference>
<evidence type="ECO:0000256" key="5">
    <source>
        <dbReference type="ARBA" id="ARBA00022889"/>
    </source>
</evidence>
<comment type="subcellular location">
    <subcellularLocation>
        <location evidence="1">Membrane</location>
        <topology evidence="1">Single-pass membrane protein</topology>
    </subcellularLocation>
</comment>
<dbReference type="SUPFAM" id="SSF48726">
    <property type="entry name" value="Immunoglobulin"/>
    <property type="match status" value="4"/>
</dbReference>
<keyword evidence="2" id="KW-0812">Transmembrane</keyword>
<evidence type="ECO:0000259" key="11">
    <source>
        <dbReference type="PROSITE" id="PS50835"/>
    </source>
</evidence>
<dbReference type="Proteomes" id="UP000830375">
    <property type="component" value="Unassembled WGS sequence"/>
</dbReference>
<keyword evidence="4" id="KW-0677">Repeat</keyword>
<dbReference type="EMBL" id="JACTAM010000004">
    <property type="protein sequence ID" value="KAI2665638.1"/>
    <property type="molecule type" value="Genomic_DNA"/>
</dbReference>
<evidence type="ECO:0000256" key="3">
    <source>
        <dbReference type="ARBA" id="ARBA00022734"/>
    </source>
</evidence>
<dbReference type="PANTHER" id="PTHR12035">
    <property type="entry name" value="SIALIC ACID BINDING IMMUNOGLOBULIN-LIKE LECTIN"/>
    <property type="match status" value="1"/>
</dbReference>
<evidence type="ECO:0000256" key="10">
    <source>
        <dbReference type="SAM" id="MobiDB-lite"/>
    </source>
</evidence>
<keyword evidence="13" id="KW-1185">Reference proteome</keyword>
<comment type="caution">
    <text evidence="12">The sequence shown here is derived from an EMBL/GenBank/DDBJ whole genome shotgun (WGS) entry which is preliminary data.</text>
</comment>
<dbReference type="InterPro" id="IPR051036">
    <property type="entry name" value="SIGLEC"/>
</dbReference>
<comment type="similarity">
    <text evidence="9">Belongs to the immunoglobulin superfamily. SIGLEC (sialic acid binding Ig-like lectin) family.</text>
</comment>
<dbReference type="InterPro" id="IPR007110">
    <property type="entry name" value="Ig-like_dom"/>
</dbReference>
<evidence type="ECO:0000256" key="2">
    <source>
        <dbReference type="ARBA" id="ARBA00022692"/>
    </source>
</evidence>
<dbReference type="SMART" id="SM00409">
    <property type="entry name" value="IG"/>
    <property type="match status" value="8"/>
</dbReference>
<feature type="domain" description="Ig-like" evidence="11">
    <location>
        <begin position="1155"/>
        <end position="1246"/>
    </location>
</feature>
<feature type="domain" description="Ig-like" evidence="11">
    <location>
        <begin position="229"/>
        <end position="317"/>
    </location>
</feature>
<keyword evidence="6" id="KW-1133">Transmembrane helix</keyword>
<dbReference type="Gene3D" id="2.60.40.10">
    <property type="entry name" value="Immunoglobulins"/>
    <property type="match status" value="8"/>
</dbReference>
<feature type="compositionally biased region" description="Low complexity" evidence="10">
    <location>
        <begin position="706"/>
        <end position="722"/>
    </location>
</feature>
<dbReference type="InterPro" id="IPR003599">
    <property type="entry name" value="Ig_sub"/>
</dbReference>
<keyword evidence="5" id="KW-0130">Cell adhesion</keyword>
<evidence type="ECO:0000256" key="1">
    <source>
        <dbReference type="ARBA" id="ARBA00004167"/>
    </source>
</evidence>
<evidence type="ECO:0000256" key="6">
    <source>
        <dbReference type="ARBA" id="ARBA00022989"/>
    </source>
</evidence>
<dbReference type="InterPro" id="IPR013783">
    <property type="entry name" value="Ig-like_fold"/>
</dbReference>
<dbReference type="InterPro" id="IPR036179">
    <property type="entry name" value="Ig-like_dom_sf"/>
</dbReference>
<feature type="domain" description="Ig-like" evidence="11">
    <location>
        <begin position="569"/>
        <end position="654"/>
    </location>
</feature>
<dbReference type="InterPro" id="IPR003006">
    <property type="entry name" value="Ig/MHC_CS"/>
</dbReference>
<evidence type="ECO:0000256" key="8">
    <source>
        <dbReference type="ARBA" id="ARBA00023319"/>
    </source>
</evidence>
<organism evidence="12 13">
    <name type="scientific">Labeo rohita</name>
    <name type="common">Indian major carp</name>
    <name type="synonym">Cyprinus rohita</name>
    <dbReference type="NCBI Taxonomy" id="84645"/>
    <lineage>
        <taxon>Eukaryota</taxon>
        <taxon>Metazoa</taxon>
        <taxon>Chordata</taxon>
        <taxon>Craniata</taxon>
        <taxon>Vertebrata</taxon>
        <taxon>Euteleostomi</taxon>
        <taxon>Actinopterygii</taxon>
        <taxon>Neopterygii</taxon>
        <taxon>Teleostei</taxon>
        <taxon>Ostariophysi</taxon>
        <taxon>Cypriniformes</taxon>
        <taxon>Cyprinidae</taxon>
        <taxon>Labeoninae</taxon>
        <taxon>Labeonini</taxon>
        <taxon>Labeo</taxon>
    </lineage>
</organism>